<dbReference type="FunFam" id="3.30.450.260:FF:000002">
    <property type="entry name" value="guanylate cyclase soluble subunit alpha-2"/>
    <property type="match status" value="1"/>
</dbReference>
<evidence type="ECO:0000256" key="9">
    <source>
        <dbReference type="SAM" id="MobiDB-lite"/>
    </source>
</evidence>
<dbReference type="SMART" id="SM00044">
    <property type="entry name" value="CYCc"/>
    <property type="match status" value="1"/>
</dbReference>
<dbReference type="InterPro" id="IPR024096">
    <property type="entry name" value="NO_sig/Golgi_transp_ligand-bd"/>
</dbReference>
<dbReference type="PANTHER" id="PTHR45655">
    <property type="entry name" value="GUANYLATE CYCLASE SOLUBLE SUBUNIT BETA-2"/>
    <property type="match status" value="1"/>
</dbReference>
<dbReference type="GO" id="GO:0020037">
    <property type="term" value="F:heme binding"/>
    <property type="evidence" value="ECO:0007669"/>
    <property type="project" value="InterPro"/>
</dbReference>
<keyword evidence="4" id="KW-0547">Nucleotide-binding</keyword>
<evidence type="ECO:0000256" key="8">
    <source>
        <dbReference type="SAM" id="Coils"/>
    </source>
</evidence>
<accession>A0AAV7KI54</accession>
<dbReference type="AlphaFoldDB" id="A0AAV7KI54"/>
<evidence type="ECO:0000259" key="10">
    <source>
        <dbReference type="PROSITE" id="PS50125"/>
    </source>
</evidence>
<proteinExistence type="predicted"/>
<keyword evidence="12" id="KW-1185">Reference proteome</keyword>
<evidence type="ECO:0000256" key="6">
    <source>
        <dbReference type="ARBA" id="ARBA00023239"/>
    </source>
</evidence>
<evidence type="ECO:0000256" key="7">
    <source>
        <dbReference type="ARBA" id="ARBA00023293"/>
    </source>
</evidence>
<dbReference type="Gene3D" id="6.10.250.780">
    <property type="match status" value="1"/>
</dbReference>
<dbReference type="InterPro" id="IPR029787">
    <property type="entry name" value="Nucleotide_cyclase"/>
</dbReference>
<dbReference type="InterPro" id="IPR011644">
    <property type="entry name" value="Heme_NO-bd"/>
</dbReference>
<dbReference type="InterPro" id="IPR011645">
    <property type="entry name" value="HNOB_dom_associated"/>
</dbReference>
<evidence type="ECO:0000313" key="12">
    <source>
        <dbReference type="Proteomes" id="UP001165289"/>
    </source>
</evidence>
<dbReference type="Gene3D" id="3.30.450.260">
    <property type="entry name" value="Haem NO binding associated domain"/>
    <property type="match status" value="1"/>
</dbReference>
<dbReference type="CDD" id="cd07302">
    <property type="entry name" value="CHD"/>
    <property type="match status" value="1"/>
</dbReference>
<dbReference type="GO" id="GO:0008074">
    <property type="term" value="C:guanylate cyclase complex, soluble"/>
    <property type="evidence" value="ECO:0007669"/>
    <property type="project" value="TreeGrafter"/>
</dbReference>
<dbReference type="Gene3D" id="3.90.1520.10">
    <property type="entry name" value="H-NOX domain"/>
    <property type="match status" value="1"/>
</dbReference>
<comment type="subcellular location">
    <subcellularLocation>
        <location evidence="1">Cytoplasm</location>
    </subcellularLocation>
</comment>
<dbReference type="Proteomes" id="UP001165289">
    <property type="component" value="Unassembled WGS sequence"/>
</dbReference>
<feature type="compositionally biased region" description="Low complexity" evidence="9">
    <location>
        <begin position="697"/>
        <end position="711"/>
    </location>
</feature>
<dbReference type="SUPFAM" id="SSF55073">
    <property type="entry name" value="Nucleotide cyclase"/>
    <property type="match status" value="1"/>
</dbReference>
<feature type="compositionally biased region" description="Polar residues" evidence="9">
    <location>
        <begin position="669"/>
        <end position="678"/>
    </location>
</feature>
<evidence type="ECO:0000256" key="1">
    <source>
        <dbReference type="ARBA" id="ARBA00004496"/>
    </source>
</evidence>
<dbReference type="InterPro" id="IPR001054">
    <property type="entry name" value="A/G_cyclase"/>
</dbReference>
<keyword evidence="3" id="KW-0963">Cytoplasm</keyword>
<keyword evidence="6" id="KW-0456">Lyase</keyword>
<evidence type="ECO:0000313" key="11">
    <source>
        <dbReference type="EMBL" id="KAI6660888.1"/>
    </source>
</evidence>
<dbReference type="PANTHER" id="PTHR45655:SF13">
    <property type="entry name" value="SOLUBLE GUANYLATE CYCLASE GCY-32-RELATED"/>
    <property type="match status" value="1"/>
</dbReference>
<feature type="region of interest" description="Disordered" evidence="9">
    <location>
        <begin position="669"/>
        <end position="728"/>
    </location>
</feature>
<dbReference type="GO" id="GO:0070482">
    <property type="term" value="P:response to oxygen levels"/>
    <property type="evidence" value="ECO:0007669"/>
    <property type="project" value="TreeGrafter"/>
</dbReference>
<gene>
    <name evidence="11" type="ORF">LOD99_13612</name>
</gene>
<feature type="coiled-coil region" evidence="8">
    <location>
        <begin position="366"/>
        <end position="396"/>
    </location>
</feature>
<keyword evidence="8" id="KW-0175">Coiled coil</keyword>
<dbReference type="Pfam" id="PF07700">
    <property type="entry name" value="HNOB"/>
    <property type="match status" value="1"/>
</dbReference>
<name>A0AAV7KI54_9METZ</name>
<dbReference type="GO" id="GO:0005525">
    <property type="term" value="F:GTP binding"/>
    <property type="evidence" value="ECO:0007669"/>
    <property type="project" value="UniProtKB-KW"/>
</dbReference>
<keyword evidence="5" id="KW-0342">GTP-binding</keyword>
<protein>
    <recommendedName>
        <fullName evidence="2">guanylate cyclase</fullName>
        <ecNumber evidence="2">4.6.1.2</ecNumber>
    </recommendedName>
</protein>
<comment type="caution">
    <text evidence="11">The sequence shown here is derived from an EMBL/GenBank/DDBJ whole genome shotgun (WGS) entry which is preliminary data.</text>
</comment>
<evidence type="ECO:0000256" key="5">
    <source>
        <dbReference type="ARBA" id="ARBA00023134"/>
    </source>
</evidence>
<evidence type="ECO:0000256" key="2">
    <source>
        <dbReference type="ARBA" id="ARBA00012202"/>
    </source>
</evidence>
<keyword evidence="7" id="KW-0141">cGMP biosynthesis</keyword>
<dbReference type="GO" id="GO:0019934">
    <property type="term" value="P:cGMP-mediated signaling"/>
    <property type="evidence" value="ECO:0007669"/>
    <property type="project" value="TreeGrafter"/>
</dbReference>
<feature type="domain" description="Guanylate cyclase" evidence="10">
    <location>
        <begin position="421"/>
        <end position="557"/>
    </location>
</feature>
<dbReference type="Pfam" id="PF00211">
    <property type="entry name" value="Guanylate_cyc"/>
    <property type="match status" value="1"/>
</dbReference>
<dbReference type="InterPro" id="IPR038158">
    <property type="entry name" value="H-NOX_domain_sf"/>
</dbReference>
<organism evidence="11 12">
    <name type="scientific">Oopsacas minuta</name>
    <dbReference type="NCBI Taxonomy" id="111878"/>
    <lineage>
        <taxon>Eukaryota</taxon>
        <taxon>Metazoa</taxon>
        <taxon>Porifera</taxon>
        <taxon>Hexactinellida</taxon>
        <taxon>Hexasterophora</taxon>
        <taxon>Lyssacinosida</taxon>
        <taxon>Leucopsacidae</taxon>
        <taxon>Oopsacas</taxon>
    </lineage>
</organism>
<dbReference type="Gene3D" id="3.30.70.1230">
    <property type="entry name" value="Nucleotide cyclase"/>
    <property type="match status" value="1"/>
</dbReference>
<reference evidence="11 12" key="1">
    <citation type="journal article" date="2023" name="BMC Biol.">
        <title>The compact genome of the sponge Oopsacas minuta (Hexactinellida) is lacking key metazoan core genes.</title>
        <authorList>
            <person name="Santini S."/>
            <person name="Schenkelaars Q."/>
            <person name="Jourda C."/>
            <person name="Duchesne M."/>
            <person name="Belahbib H."/>
            <person name="Rocher C."/>
            <person name="Selva M."/>
            <person name="Riesgo A."/>
            <person name="Vervoort M."/>
            <person name="Leys S.P."/>
            <person name="Kodjabachian L."/>
            <person name="Le Bivic A."/>
            <person name="Borchiellini C."/>
            <person name="Claverie J.M."/>
            <person name="Renard E."/>
        </authorList>
    </citation>
    <scope>NUCLEOTIDE SEQUENCE [LARGE SCALE GENOMIC DNA]</scope>
    <source>
        <strain evidence="11">SPO-2</strain>
    </source>
</reference>
<dbReference type="EC" id="4.6.1.2" evidence="2"/>
<sequence length="779" mass="88242">MFGLLYQSLERMLIRRFGQETWEEIKEMINLNEKDITTEYTFGIHTMYDDKYALDLVNAASEVLGIKKDVILELFGEQFIQFCHEAGYGKILTCLAPNLKDFLATLDTLHEHLTDTYPGMKPPSFTCSENESGLIVTYDSARMGLESVVVGIIKSIARGIFQQEVVLEVHQKLKPNDPARFIVKEVSRKPVPKQKTILYPPMLIDRTENLVPPSIFAAIFPFHFVFTSDLSIKQTGQALTRIFSQVLQQDISDYKANQLFSIIKPNVAFSFQEICLHTHTVFVLEVQTAIKMRDFHHTSNKFSFRLKGQMIVLPKTMSLLFLGSPRVTSLEEIQARGLYLSDFPIHDATRDLLMMMECCRAEMAMAIKMELLTENLKETKKKLEEEKMRSESLLNQMLPIQVANQLKEGKSVTAERFAKVTILFSDIKNFVKMVGNAEPMQVVKMLNELYVKFDQASACHKVYKVETIGDAYMVVGGLPKPIKNHAEEVAKLAIDMMRSSDTVKAIMSESEVKDKMDKAVEIRIGMHTGPVVAGVVGKKMPRYCLFGQTVNIASRCESNGLATRIHITEEVYNELESNSLFVMEKRGPVEFKGLDYNKTCYWLEQGTYQPFVYETSATTTIDMKDDDNPFPKSSIDNSFISLEPPLPKPGPNLTIPSLVLDNLSIPLSPSSQSNTQSYRSKESGDSSIIPPFSPVHSSNSLLDLSDNRSNSPLYPPNHRRRNTVVYSRSTSDLRRVNAQMSMYEPKRSYRPVHVENGYINRGSGIFQPILIRDSHASQL</sequence>
<dbReference type="EMBL" id="JAKMXF010000022">
    <property type="protein sequence ID" value="KAI6660888.1"/>
    <property type="molecule type" value="Genomic_DNA"/>
</dbReference>
<dbReference type="PROSITE" id="PS50125">
    <property type="entry name" value="GUANYLATE_CYCLASE_2"/>
    <property type="match status" value="1"/>
</dbReference>
<dbReference type="Pfam" id="PF07701">
    <property type="entry name" value="HNOBA"/>
    <property type="match status" value="1"/>
</dbReference>
<dbReference type="GO" id="GO:0004383">
    <property type="term" value="F:guanylate cyclase activity"/>
    <property type="evidence" value="ECO:0007669"/>
    <property type="project" value="UniProtKB-EC"/>
</dbReference>
<evidence type="ECO:0000256" key="3">
    <source>
        <dbReference type="ARBA" id="ARBA00022490"/>
    </source>
</evidence>
<dbReference type="FunFam" id="3.30.70.1230:FF:000007">
    <property type="entry name" value="Guanylate cyclase soluble subunit alpha-3"/>
    <property type="match status" value="1"/>
</dbReference>
<evidence type="ECO:0000256" key="4">
    <source>
        <dbReference type="ARBA" id="ARBA00022741"/>
    </source>
</evidence>
<dbReference type="SUPFAM" id="SSF111126">
    <property type="entry name" value="Ligand-binding domain in the NO signalling and Golgi transport"/>
    <property type="match status" value="1"/>
</dbReference>
<dbReference type="InterPro" id="IPR042463">
    <property type="entry name" value="HNOB_dom_associated_sf"/>
</dbReference>